<organism evidence="1 2">
    <name type="scientific">Pseudomonas luteola</name>
    <dbReference type="NCBI Taxonomy" id="47886"/>
    <lineage>
        <taxon>Bacteria</taxon>
        <taxon>Pseudomonadati</taxon>
        <taxon>Pseudomonadota</taxon>
        <taxon>Gammaproteobacteria</taxon>
        <taxon>Pseudomonadales</taxon>
        <taxon>Pseudomonadaceae</taxon>
        <taxon>Pseudomonas</taxon>
    </lineage>
</organism>
<evidence type="ECO:0000313" key="1">
    <source>
        <dbReference type="EMBL" id="SPZ05235.1"/>
    </source>
</evidence>
<name>A0A2X2CZ57_PSELU</name>
<reference evidence="1 2" key="1">
    <citation type="submission" date="2018-06" db="EMBL/GenBank/DDBJ databases">
        <authorList>
            <consortium name="Pathogen Informatics"/>
            <person name="Doyle S."/>
        </authorList>
    </citation>
    <scope>NUCLEOTIDE SEQUENCE [LARGE SCALE GENOMIC DNA]</scope>
    <source>
        <strain evidence="1 2">NCTC11842</strain>
    </source>
</reference>
<dbReference type="Proteomes" id="UP000250443">
    <property type="component" value="Unassembled WGS sequence"/>
</dbReference>
<gene>
    <name evidence="1" type="ORF">NCTC11842_01662</name>
</gene>
<proteinExistence type="predicted"/>
<protein>
    <submittedName>
        <fullName evidence="1">Uncharacterized protein</fullName>
    </submittedName>
</protein>
<evidence type="ECO:0000313" key="2">
    <source>
        <dbReference type="Proteomes" id="UP000250443"/>
    </source>
</evidence>
<sequence>MACLYNPYYVLLFPLVYICLLVLEGLHKWLPHPLKIGAPFIGLFALLLFSVGLTLLSAKVLAAEVGAEPGEPAHTSETSQNSEAEQIARIYLLFQKEFDARKASSGGSVEQIKWIQAMKSCADQSELITVTPETMTRMASCADQRLKEEDLAAQNTELAPQAK</sequence>
<accession>A0A2X2CZ57</accession>
<dbReference type="EMBL" id="UAUF01000010">
    <property type="protein sequence ID" value="SPZ05235.1"/>
    <property type="molecule type" value="Genomic_DNA"/>
</dbReference>
<dbReference type="AlphaFoldDB" id="A0A2X2CZ57"/>